<keyword evidence="1" id="KW-0472">Membrane</keyword>
<keyword evidence="1" id="KW-1133">Transmembrane helix</keyword>
<organism evidence="2 3">
    <name type="scientific">Papaver nudicaule</name>
    <name type="common">Iceland poppy</name>
    <dbReference type="NCBI Taxonomy" id="74823"/>
    <lineage>
        <taxon>Eukaryota</taxon>
        <taxon>Viridiplantae</taxon>
        <taxon>Streptophyta</taxon>
        <taxon>Embryophyta</taxon>
        <taxon>Tracheophyta</taxon>
        <taxon>Spermatophyta</taxon>
        <taxon>Magnoliopsida</taxon>
        <taxon>Ranunculales</taxon>
        <taxon>Papaveraceae</taxon>
        <taxon>Papaveroideae</taxon>
        <taxon>Papaver</taxon>
    </lineage>
</organism>
<reference evidence="2" key="1">
    <citation type="submission" date="2022-03" db="EMBL/GenBank/DDBJ databases">
        <title>A functionally conserved STORR gene fusion in Papaver species that diverged 16.8 million years ago.</title>
        <authorList>
            <person name="Catania T."/>
        </authorList>
    </citation>
    <scope>NUCLEOTIDE SEQUENCE</scope>
    <source>
        <strain evidence="2">S-191538</strain>
    </source>
</reference>
<dbReference type="AlphaFoldDB" id="A0AA42ASF1"/>
<keyword evidence="1" id="KW-0812">Transmembrane</keyword>
<sequence>MANTLSMGGVNHSIIYKTTPISSSSSSSSSNSPSQPSSLLRWTNKFQFIGNNKKQWMGSKLCLRRTGTTLVHAGSSRADDSAPFEMSVENALKLLGVSEGASFDEILRAKNLILSTCKDDQDTIAQIEAAYDMLLMQSLTQRRAGKVVSNSIRYADAKPVKAASGISSMPQWLQSRVKNSPVSVETPTMNNLGVQAGVYGTLMALQYVNGITTSNTPGSTAADVPGLILAGSFGASLYFLTKKNSKLGKATLITIGGLVVGAVAGSAIESFLQVDIIPFVGIRSPAVIVSEIIVFSQFLVSLYLS</sequence>
<dbReference type="Proteomes" id="UP001177140">
    <property type="component" value="Unassembled WGS sequence"/>
</dbReference>
<dbReference type="PANTHER" id="PTHR33372">
    <property type="match status" value="1"/>
</dbReference>
<dbReference type="Pfam" id="PF11833">
    <property type="entry name" value="CPP1-like"/>
    <property type="match status" value="1"/>
</dbReference>
<evidence type="ECO:0000313" key="2">
    <source>
        <dbReference type="EMBL" id="MCL7039076.1"/>
    </source>
</evidence>
<dbReference type="GO" id="GO:0031969">
    <property type="term" value="C:chloroplast membrane"/>
    <property type="evidence" value="ECO:0007669"/>
    <property type="project" value="TreeGrafter"/>
</dbReference>
<comment type="caution">
    <text evidence="2">The sequence shown here is derived from an EMBL/GenBank/DDBJ whole genome shotgun (WGS) entry which is preliminary data.</text>
</comment>
<proteinExistence type="predicted"/>
<dbReference type="PANTHER" id="PTHR33372:SF10">
    <property type="entry name" value="OS03G0137300 PROTEIN"/>
    <property type="match status" value="1"/>
</dbReference>
<gene>
    <name evidence="2" type="ORF">MKW94_028432</name>
</gene>
<protein>
    <submittedName>
        <fullName evidence="2">Uncharacterized protein</fullName>
    </submittedName>
</protein>
<evidence type="ECO:0000256" key="1">
    <source>
        <dbReference type="SAM" id="Phobius"/>
    </source>
</evidence>
<dbReference type="EMBL" id="JAJJMA010197472">
    <property type="protein sequence ID" value="MCL7039076.1"/>
    <property type="molecule type" value="Genomic_DNA"/>
</dbReference>
<dbReference type="InterPro" id="IPR021788">
    <property type="entry name" value="CPP1-like"/>
</dbReference>
<accession>A0AA42ASF1</accession>
<name>A0AA42ASF1_PAPNU</name>
<feature type="transmembrane region" description="Helical" evidence="1">
    <location>
        <begin position="252"/>
        <end position="272"/>
    </location>
</feature>
<feature type="transmembrane region" description="Helical" evidence="1">
    <location>
        <begin position="284"/>
        <end position="304"/>
    </location>
</feature>
<evidence type="ECO:0000313" key="3">
    <source>
        <dbReference type="Proteomes" id="UP001177140"/>
    </source>
</evidence>
<keyword evidence="3" id="KW-1185">Reference proteome</keyword>